<gene>
    <name evidence="6" type="ORF">K239x_22990</name>
</gene>
<organism evidence="6 7">
    <name type="scientific">Stieleria marina</name>
    <dbReference type="NCBI Taxonomy" id="1930275"/>
    <lineage>
        <taxon>Bacteria</taxon>
        <taxon>Pseudomonadati</taxon>
        <taxon>Planctomycetota</taxon>
        <taxon>Planctomycetia</taxon>
        <taxon>Pirellulales</taxon>
        <taxon>Pirellulaceae</taxon>
        <taxon>Stieleria</taxon>
    </lineage>
</organism>
<dbReference type="EMBL" id="CP036526">
    <property type="protein sequence ID" value="QDT10343.1"/>
    <property type="molecule type" value="Genomic_DNA"/>
</dbReference>
<dbReference type="Pfam" id="PF07626">
    <property type="entry name" value="PSD3"/>
    <property type="match status" value="1"/>
</dbReference>
<dbReference type="InterPro" id="IPR013043">
    <property type="entry name" value="DUF1595"/>
</dbReference>
<dbReference type="InterPro" id="IPR011478">
    <property type="entry name" value="DUF1585"/>
</dbReference>
<dbReference type="Pfam" id="PF07624">
    <property type="entry name" value="PSD2"/>
    <property type="match status" value="1"/>
</dbReference>
<sequence>MLCACAAEQSRCVSAAPFDASAKTALKQYCADCHMAGADEGGFAIQADRIDWSNPETLHDWEQIHEMVSRGIMPPPDSQQPSTAERQSILKFVDAQLIQHTPIGGTMLRRLNRREYEKTIQRLFGIKTYNVPHGFPPDNTAGGFDTQASALVLAGSHLEALSEAATGVADQLFPPPPRSIEPQTFLVPADEMVISYSSACLVDGAMRLASSGDNVVRHATWPTKFEAPASGIYRLKVTATAIQPPETQPILTIATMRAADRGELRVVQQFEVANEKPQTRQFSVSLNRGDTVVLRYLNGPFDYENDMSYKTFLTKLFTDDPTLAAAWAQVGEPPRGGSGWERVKEAMQTAELEVSKFVDDEEAIAELVETLTRNKVASGETLVYKFFEAGPAIAISSMELFGPVKSIRDREQILSDQLRQDFVGAEFAPDDTKSLRKLLDKFLTDAFRRPAFDHEIRQYLDLVNHVRAESGSLDQGLHLAIRTALLSPAFLYRGFGQGELSSDELATRLSYFLTAAPPTKQLKKAVQSGKLQESAVLRREAQRMMGRSFCDEFSTQWLGTDEVDRLMPDMRLTTRFSPRHRSTVRKEVGETFHYILSENLPVTDFIDPDYVFTDYEVGRDIYDLPQFKTTRKNRPSKARRNKMVKATVPRGGRHGGLLCMPAVMMSTANGVDTQPVLRGVWALENIFGSPPPPPPDAVPALTPDTSAATTVRERLAAHMSDASCAQCHREIDPIGFALESFDPIGRWRDHYPQYVEKDGKTIAKNGNAVQSDGVLPDGTPINDVRDLKRWLAEHPTVFASCLSVKLLTYATGRQLNYRERSLVGDIVQKEQSEHALRFQDLLLALIDSPIFRTK</sequence>
<evidence type="ECO:0000259" key="4">
    <source>
        <dbReference type="Pfam" id="PF07631"/>
    </source>
</evidence>
<keyword evidence="7" id="KW-1185">Reference proteome</keyword>
<name>A0A517NT93_9BACT</name>
<feature type="domain" description="DUF1587" evidence="2">
    <location>
        <begin position="109"/>
        <end position="173"/>
    </location>
</feature>
<evidence type="ECO:0000313" key="7">
    <source>
        <dbReference type="Proteomes" id="UP000319817"/>
    </source>
</evidence>
<feature type="domain" description="DUF1585" evidence="1">
    <location>
        <begin position="777"/>
        <end position="851"/>
    </location>
</feature>
<evidence type="ECO:0000259" key="3">
    <source>
        <dbReference type="Pfam" id="PF07627"/>
    </source>
</evidence>
<feature type="domain" description="DUF1588" evidence="3">
    <location>
        <begin position="655"/>
        <end position="750"/>
    </location>
</feature>
<accession>A0A517NT93</accession>
<evidence type="ECO:0000259" key="1">
    <source>
        <dbReference type="Pfam" id="PF07624"/>
    </source>
</evidence>
<dbReference type="Pfam" id="PF07637">
    <property type="entry name" value="PSD5"/>
    <property type="match status" value="1"/>
</dbReference>
<evidence type="ECO:0000313" key="6">
    <source>
        <dbReference type="EMBL" id="QDT10343.1"/>
    </source>
</evidence>
<dbReference type="AlphaFoldDB" id="A0A517NT93"/>
<evidence type="ECO:0008006" key="8">
    <source>
        <dbReference type="Google" id="ProtNLM"/>
    </source>
</evidence>
<dbReference type="InterPro" id="IPR013039">
    <property type="entry name" value="DUF1588"/>
</dbReference>
<proteinExistence type="predicted"/>
<feature type="domain" description="DUF1592" evidence="4">
    <location>
        <begin position="500"/>
        <end position="618"/>
    </location>
</feature>
<reference evidence="6 7" key="1">
    <citation type="submission" date="2019-02" db="EMBL/GenBank/DDBJ databases">
        <title>Deep-cultivation of Planctomycetes and their phenomic and genomic characterization uncovers novel biology.</title>
        <authorList>
            <person name="Wiegand S."/>
            <person name="Jogler M."/>
            <person name="Boedeker C."/>
            <person name="Pinto D."/>
            <person name="Vollmers J."/>
            <person name="Rivas-Marin E."/>
            <person name="Kohn T."/>
            <person name="Peeters S.H."/>
            <person name="Heuer A."/>
            <person name="Rast P."/>
            <person name="Oberbeckmann S."/>
            <person name="Bunk B."/>
            <person name="Jeske O."/>
            <person name="Meyerdierks A."/>
            <person name="Storesund J.E."/>
            <person name="Kallscheuer N."/>
            <person name="Luecker S."/>
            <person name="Lage O.M."/>
            <person name="Pohl T."/>
            <person name="Merkel B.J."/>
            <person name="Hornburger P."/>
            <person name="Mueller R.-W."/>
            <person name="Bruemmer F."/>
            <person name="Labrenz M."/>
            <person name="Spormann A.M."/>
            <person name="Op den Camp H."/>
            <person name="Overmann J."/>
            <person name="Amann R."/>
            <person name="Jetten M.S.M."/>
            <person name="Mascher T."/>
            <person name="Medema M.H."/>
            <person name="Devos D.P."/>
            <person name="Kaster A.-K."/>
            <person name="Ovreas L."/>
            <person name="Rohde M."/>
            <person name="Galperin M.Y."/>
            <person name="Jogler C."/>
        </authorList>
    </citation>
    <scope>NUCLEOTIDE SEQUENCE [LARGE SCALE GENOMIC DNA]</scope>
    <source>
        <strain evidence="6 7">K23_9</strain>
    </source>
</reference>
<dbReference type="Pfam" id="PF07631">
    <property type="entry name" value="PSD4"/>
    <property type="match status" value="1"/>
</dbReference>
<dbReference type="InterPro" id="IPR013042">
    <property type="entry name" value="DUF1592"/>
</dbReference>
<dbReference type="InterPro" id="IPR013036">
    <property type="entry name" value="DUF1587"/>
</dbReference>
<feature type="domain" description="DUF1595" evidence="5">
    <location>
        <begin position="435"/>
        <end position="493"/>
    </location>
</feature>
<evidence type="ECO:0000259" key="5">
    <source>
        <dbReference type="Pfam" id="PF07637"/>
    </source>
</evidence>
<evidence type="ECO:0000259" key="2">
    <source>
        <dbReference type="Pfam" id="PF07626"/>
    </source>
</evidence>
<protein>
    <recommendedName>
        <fullName evidence="8">Planctomycete cytochrome C</fullName>
    </recommendedName>
</protein>
<dbReference type="Pfam" id="PF07627">
    <property type="entry name" value="PSCyt3"/>
    <property type="match status" value="1"/>
</dbReference>
<dbReference type="Proteomes" id="UP000319817">
    <property type="component" value="Chromosome"/>
</dbReference>